<gene>
    <name evidence="1" type="ORF">CY34DRAFT_602923</name>
</gene>
<dbReference type="AlphaFoldDB" id="A0A0D0B464"/>
<reference evidence="2" key="2">
    <citation type="submission" date="2015-01" db="EMBL/GenBank/DDBJ databases">
        <title>Evolutionary Origins and Diversification of the Mycorrhizal Mutualists.</title>
        <authorList>
            <consortium name="DOE Joint Genome Institute"/>
            <consortium name="Mycorrhizal Genomics Consortium"/>
            <person name="Kohler A."/>
            <person name="Kuo A."/>
            <person name="Nagy L.G."/>
            <person name="Floudas D."/>
            <person name="Copeland A."/>
            <person name="Barry K.W."/>
            <person name="Cichocki N."/>
            <person name="Veneault-Fourrey C."/>
            <person name="LaButti K."/>
            <person name="Lindquist E.A."/>
            <person name="Lipzen A."/>
            <person name="Lundell T."/>
            <person name="Morin E."/>
            <person name="Murat C."/>
            <person name="Riley R."/>
            <person name="Ohm R."/>
            <person name="Sun H."/>
            <person name="Tunlid A."/>
            <person name="Henrissat B."/>
            <person name="Grigoriev I.V."/>
            <person name="Hibbett D.S."/>
            <person name="Martin F."/>
        </authorList>
    </citation>
    <scope>NUCLEOTIDE SEQUENCE [LARGE SCALE GENOMIC DNA]</scope>
    <source>
        <strain evidence="2">UH-Slu-Lm8-n1</strain>
    </source>
</reference>
<accession>A0A0D0B464</accession>
<dbReference type="InParanoid" id="A0A0D0B464"/>
<name>A0A0D0B464_9AGAM</name>
<protein>
    <submittedName>
        <fullName evidence="1">Uncharacterized protein</fullName>
    </submittedName>
</protein>
<evidence type="ECO:0000313" key="1">
    <source>
        <dbReference type="EMBL" id="KIK44729.1"/>
    </source>
</evidence>
<organism evidence="1 2">
    <name type="scientific">Suillus luteus UH-Slu-Lm8-n1</name>
    <dbReference type="NCBI Taxonomy" id="930992"/>
    <lineage>
        <taxon>Eukaryota</taxon>
        <taxon>Fungi</taxon>
        <taxon>Dikarya</taxon>
        <taxon>Basidiomycota</taxon>
        <taxon>Agaricomycotina</taxon>
        <taxon>Agaricomycetes</taxon>
        <taxon>Agaricomycetidae</taxon>
        <taxon>Boletales</taxon>
        <taxon>Suillineae</taxon>
        <taxon>Suillaceae</taxon>
        <taxon>Suillus</taxon>
    </lineage>
</organism>
<dbReference type="Proteomes" id="UP000054485">
    <property type="component" value="Unassembled WGS sequence"/>
</dbReference>
<dbReference type="HOGENOM" id="CLU_1636539_0_0_1"/>
<keyword evidence="2" id="KW-1185">Reference proteome</keyword>
<proteinExistence type="predicted"/>
<dbReference type="EMBL" id="KN835185">
    <property type="protein sequence ID" value="KIK44729.1"/>
    <property type="molecule type" value="Genomic_DNA"/>
</dbReference>
<sequence>MSPPTFFGAISRLILVRIYTWLWDWPRGTDLDIPVSIVVRDLFSTLSGRSATHSVLLRFSSRFALLFDLDSAEVRATLRLDCSKKNGWILCIDALNSRHRSSHKTRTVWVASRLNSSNPSGSSVRIGCLRISRLNCQNPLCRQGRQSPSVAMKCVRNRGPLG</sequence>
<reference evidence="1 2" key="1">
    <citation type="submission" date="2014-04" db="EMBL/GenBank/DDBJ databases">
        <authorList>
            <consortium name="DOE Joint Genome Institute"/>
            <person name="Kuo A."/>
            <person name="Ruytinx J."/>
            <person name="Rineau F."/>
            <person name="Colpaert J."/>
            <person name="Kohler A."/>
            <person name="Nagy L.G."/>
            <person name="Floudas D."/>
            <person name="Copeland A."/>
            <person name="Barry K.W."/>
            <person name="Cichocki N."/>
            <person name="Veneault-Fourrey C."/>
            <person name="LaButti K."/>
            <person name="Lindquist E.A."/>
            <person name="Lipzen A."/>
            <person name="Lundell T."/>
            <person name="Morin E."/>
            <person name="Murat C."/>
            <person name="Sun H."/>
            <person name="Tunlid A."/>
            <person name="Henrissat B."/>
            <person name="Grigoriev I.V."/>
            <person name="Hibbett D.S."/>
            <person name="Martin F."/>
            <person name="Nordberg H.P."/>
            <person name="Cantor M.N."/>
            <person name="Hua S.X."/>
        </authorList>
    </citation>
    <scope>NUCLEOTIDE SEQUENCE [LARGE SCALE GENOMIC DNA]</scope>
    <source>
        <strain evidence="1 2">UH-Slu-Lm8-n1</strain>
    </source>
</reference>
<evidence type="ECO:0000313" key="2">
    <source>
        <dbReference type="Proteomes" id="UP000054485"/>
    </source>
</evidence>